<reference evidence="2" key="1">
    <citation type="submission" date="2022-08" db="EMBL/GenBank/DDBJ databases">
        <title>Genomic Encyclopedia of Type Strains, Phase V (KMG-V): Genome sequencing to study the core and pangenomes of soil and plant-associated prokaryotes.</title>
        <authorList>
            <person name="Whitman W."/>
        </authorList>
    </citation>
    <scope>NUCLEOTIDE SEQUENCE</scope>
    <source>
        <strain evidence="2">SP2017</strain>
    </source>
</reference>
<dbReference type="Proteomes" id="UP001155010">
    <property type="component" value="Unassembled WGS sequence"/>
</dbReference>
<dbReference type="AlphaFoldDB" id="A0A9X2ZT90"/>
<evidence type="ECO:0008006" key="4">
    <source>
        <dbReference type="Google" id="ProtNLM"/>
    </source>
</evidence>
<accession>A0A9X2ZT90</accession>
<dbReference type="EMBL" id="JANUBB010000018">
    <property type="protein sequence ID" value="MCS3953165.1"/>
    <property type="molecule type" value="Genomic_DNA"/>
</dbReference>
<dbReference type="InterPro" id="IPR053172">
    <property type="entry name" value="Tn903_transposase"/>
</dbReference>
<evidence type="ECO:0000313" key="3">
    <source>
        <dbReference type="Proteomes" id="UP001155010"/>
    </source>
</evidence>
<evidence type="ECO:0000313" key="2">
    <source>
        <dbReference type="EMBL" id="MCS3953165.1"/>
    </source>
</evidence>
<dbReference type="PANTHER" id="PTHR34631">
    <property type="match status" value="1"/>
</dbReference>
<dbReference type="PANTHER" id="PTHR34631:SF3">
    <property type="entry name" value="ISSOD12 TRANSPOSASE TNPA_ISSOD12"/>
    <property type="match status" value="1"/>
</dbReference>
<organism evidence="2 3">
    <name type="scientific">Salinibacter ruber</name>
    <dbReference type="NCBI Taxonomy" id="146919"/>
    <lineage>
        <taxon>Bacteria</taxon>
        <taxon>Pseudomonadati</taxon>
        <taxon>Rhodothermota</taxon>
        <taxon>Rhodothermia</taxon>
        <taxon>Rhodothermales</taxon>
        <taxon>Salinibacteraceae</taxon>
        <taxon>Salinibacter</taxon>
    </lineage>
</organism>
<evidence type="ECO:0000256" key="1">
    <source>
        <dbReference type="SAM" id="MobiDB-lite"/>
    </source>
</evidence>
<protein>
    <recommendedName>
        <fullName evidence="4">Transposase</fullName>
    </recommendedName>
</protein>
<proteinExistence type="predicted"/>
<comment type="caution">
    <text evidence="2">The sequence shown here is derived from an EMBL/GenBank/DDBJ whole genome shotgun (WGS) entry which is preliminary data.</text>
</comment>
<sequence>MISDYGATPVIPPQKNAKIKKHGNSGGPPLPRDETIRYIRQHGRNKWKKVHDYHRRSLAETAVYRFKGLMGRFVEARTWENERTEVRLKAKTLNQMTRLGMPKISQTGV</sequence>
<feature type="region of interest" description="Disordered" evidence="1">
    <location>
        <begin position="1"/>
        <end position="33"/>
    </location>
</feature>
<gene>
    <name evidence="2" type="ORF">GGP83_003140</name>
</gene>
<name>A0A9X2ZT90_9BACT</name>